<sequence>MPATGGTAPLKAAATRTVPTATAVTIDSDRRHDLGPRRDRRAVDATSLRSSEPAGSVTRGTVGRCGRDRSPPTLDVSAFAPGAFGSKLPLSAGAGQRTYHRANGHGISGR</sequence>
<accession>A0ABN2II61</accession>
<reference evidence="2 3" key="1">
    <citation type="journal article" date="2019" name="Int. J. Syst. Evol. Microbiol.">
        <title>The Global Catalogue of Microorganisms (GCM) 10K type strain sequencing project: providing services to taxonomists for standard genome sequencing and annotation.</title>
        <authorList>
            <consortium name="The Broad Institute Genomics Platform"/>
            <consortium name="The Broad Institute Genome Sequencing Center for Infectious Disease"/>
            <person name="Wu L."/>
            <person name="Ma J."/>
        </authorList>
    </citation>
    <scope>NUCLEOTIDE SEQUENCE [LARGE SCALE GENOMIC DNA]</scope>
    <source>
        <strain evidence="2 3">JCM 14718</strain>
    </source>
</reference>
<organism evidence="2 3">
    <name type="scientific">Fodinicola feengrottensis</name>
    <dbReference type="NCBI Taxonomy" id="435914"/>
    <lineage>
        <taxon>Bacteria</taxon>
        <taxon>Bacillati</taxon>
        <taxon>Actinomycetota</taxon>
        <taxon>Actinomycetes</taxon>
        <taxon>Mycobacteriales</taxon>
        <taxon>Fodinicola</taxon>
    </lineage>
</organism>
<keyword evidence="3" id="KW-1185">Reference proteome</keyword>
<feature type="compositionally biased region" description="Low complexity" evidence="1">
    <location>
        <begin position="12"/>
        <end position="25"/>
    </location>
</feature>
<dbReference type="EMBL" id="BAAANY010000030">
    <property type="protein sequence ID" value="GAA1705371.1"/>
    <property type="molecule type" value="Genomic_DNA"/>
</dbReference>
<feature type="region of interest" description="Disordered" evidence="1">
    <location>
        <begin position="91"/>
        <end position="110"/>
    </location>
</feature>
<proteinExistence type="predicted"/>
<evidence type="ECO:0000313" key="3">
    <source>
        <dbReference type="Proteomes" id="UP001500618"/>
    </source>
</evidence>
<protein>
    <submittedName>
        <fullName evidence="2">Uncharacterized protein</fullName>
    </submittedName>
</protein>
<feature type="compositionally biased region" description="Basic and acidic residues" evidence="1">
    <location>
        <begin position="27"/>
        <end position="43"/>
    </location>
</feature>
<gene>
    <name evidence="2" type="ORF">GCM10009765_63230</name>
</gene>
<evidence type="ECO:0000256" key="1">
    <source>
        <dbReference type="SAM" id="MobiDB-lite"/>
    </source>
</evidence>
<feature type="region of interest" description="Disordered" evidence="1">
    <location>
        <begin position="1"/>
        <end position="74"/>
    </location>
</feature>
<dbReference type="Proteomes" id="UP001500618">
    <property type="component" value="Unassembled WGS sequence"/>
</dbReference>
<name>A0ABN2II61_9ACTN</name>
<comment type="caution">
    <text evidence="2">The sequence shown here is derived from an EMBL/GenBank/DDBJ whole genome shotgun (WGS) entry which is preliminary data.</text>
</comment>
<evidence type="ECO:0000313" key="2">
    <source>
        <dbReference type="EMBL" id="GAA1705371.1"/>
    </source>
</evidence>